<proteinExistence type="predicted"/>
<comment type="caution">
    <text evidence="2">The sequence shown here is derived from an EMBL/GenBank/DDBJ whole genome shotgun (WGS) entry which is preliminary data.</text>
</comment>
<organism evidence="2 3">
    <name type="scientific">Nonomuraea thailandensis</name>
    <dbReference type="NCBI Taxonomy" id="1188745"/>
    <lineage>
        <taxon>Bacteria</taxon>
        <taxon>Bacillati</taxon>
        <taxon>Actinomycetota</taxon>
        <taxon>Actinomycetes</taxon>
        <taxon>Streptosporangiales</taxon>
        <taxon>Streptosporangiaceae</taxon>
        <taxon>Nonomuraea</taxon>
    </lineage>
</organism>
<sequence length="171" mass="18567">MTNKKLQAVLNAIYETDKVKGGVVGDGKVGSALEFELRTGQKIKGIYHANKAAALANALAKLLEDHKKGTIKLSPSDAHYAAKEFAGIWQVLNRAQYHPNVISFFQANSDRLKDFNNTIAKIMKTEAVKSVTGQEFRPQARAATQSQCEEISCSRGGQEADGVPSRYGGAR</sequence>
<name>A0A9X2KCJ3_9ACTN</name>
<protein>
    <submittedName>
        <fullName evidence="2">Uncharacterized protein</fullName>
    </submittedName>
</protein>
<evidence type="ECO:0000313" key="3">
    <source>
        <dbReference type="Proteomes" id="UP001139648"/>
    </source>
</evidence>
<reference evidence="2" key="1">
    <citation type="submission" date="2022-06" db="EMBL/GenBank/DDBJ databases">
        <title>Sequencing the genomes of 1000 actinobacteria strains.</title>
        <authorList>
            <person name="Klenk H.-P."/>
        </authorList>
    </citation>
    <scope>NUCLEOTIDE SEQUENCE</scope>
    <source>
        <strain evidence="2">DSM 46694</strain>
    </source>
</reference>
<gene>
    <name evidence="2" type="ORF">HD597_012146</name>
</gene>
<dbReference type="EMBL" id="JAMZEB010000002">
    <property type="protein sequence ID" value="MCP2365126.1"/>
    <property type="molecule type" value="Genomic_DNA"/>
</dbReference>
<keyword evidence="3" id="KW-1185">Reference proteome</keyword>
<feature type="region of interest" description="Disordered" evidence="1">
    <location>
        <begin position="149"/>
        <end position="171"/>
    </location>
</feature>
<accession>A0A9X2KCJ3</accession>
<dbReference type="Proteomes" id="UP001139648">
    <property type="component" value="Unassembled WGS sequence"/>
</dbReference>
<dbReference type="AlphaFoldDB" id="A0A9X2KCJ3"/>
<evidence type="ECO:0000256" key="1">
    <source>
        <dbReference type="SAM" id="MobiDB-lite"/>
    </source>
</evidence>
<evidence type="ECO:0000313" key="2">
    <source>
        <dbReference type="EMBL" id="MCP2365126.1"/>
    </source>
</evidence>
<dbReference type="RefSeq" id="WP_253758177.1">
    <property type="nucleotide sequence ID" value="NZ_BAABKA010000099.1"/>
</dbReference>